<name>A0A368PRF6_SETIT</name>
<organism evidence="1">
    <name type="scientific">Setaria italica</name>
    <name type="common">Foxtail millet</name>
    <name type="synonym">Panicum italicum</name>
    <dbReference type="NCBI Taxonomy" id="4555"/>
    <lineage>
        <taxon>Eukaryota</taxon>
        <taxon>Viridiplantae</taxon>
        <taxon>Streptophyta</taxon>
        <taxon>Embryophyta</taxon>
        <taxon>Tracheophyta</taxon>
        <taxon>Spermatophyta</taxon>
        <taxon>Magnoliopsida</taxon>
        <taxon>Liliopsida</taxon>
        <taxon>Poales</taxon>
        <taxon>Poaceae</taxon>
        <taxon>PACMAD clade</taxon>
        <taxon>Panicoideae</taxon>
        <taxon>Panicodae</taxon>
        <taxon>Paniceae</taxon>
        <taxon>Cenchrinae</taxon>
        <taxon>Setaria</taxon>
    </lineage>
</organism>
<proteinExistence type="predicted"/>
<dbReference type="EMBL" id="CM003528">
    <property type="protein sequence ID" value="RCV08229.1"/>
    <property type="molecule type" value="Genomic_DNA"/>
</dbReference>
<dbReference type="AlphaFoldDB" id="A0A368PRF6"/>
<protein>
    <submittedName>
        <fullName evidence="1">Uncharacterized protein</fullName>
    </submittedName>
</protein>
<accession>A0A368PRF6</accession>
<reference evidence="1" key="1">
    <citation type="journal article" date="2012" name="Nat. Biotechnol.">
        <title>Reference genome sequence of the model plant Setaria.</title>
        <authorList>
            <person name="Bennetzen J.L."/>
            <person name="Schmutz J."/>
            <person name="Wang H."/>
            <person name="Percifield R."/>
            <person name="Hawkins J."/>
            <person name="Pontaroli A.C."/>
            <person name="Estep M."/>
            <person name="Feng L."/>
            <person name="Vaughn J.N."/>
            <person name="Grimwood J."/>
            <person name="Jenkins J."/>
            <person name="Barry K."/>
            <person name="Lindquist E."/>
            <person name="Hellsten U."/>
            <person name="Deshpande S."/>
            <person name="Wang X."/>
            <person name="Wu X."/>
            <person name="Mitros T."/>
            <person name="Triplett J."/>
            <person name="Yang X."/>
            <person name="Ye C.Y."/>
            <person name="Mauro-Herrera M."/>
            <person name="Wang L."/>
            <person name="Li P."/>
            <person name="Sharma M."/>
            <person name="Sharma R."/>
            <person name="Ronald P.C."/>
            <person name="Panaud O."/>
            <person name="Kellogg E.A."/>
            <person name="Brutnell T.P."/>
            <person name="Doust A.N."/>
            <person name="Tuskan G.A."/>
            <person name="Rokhsar D."/>
            <person name="Devos K.M."/>
        </authorList>
    </citation>
    <scope>NUCLEOTIDE SEQUENCE [LARGE SCALE GENOMIC DNA]</scope>
    <source>
        <strain evidence="1">Yugu1</strain>
    </source>
</reference>
<evidence type="ECO:0000313" key="1">
    <source>
        <dbReference type="EMBL" id="RCV08229.1"/>
    </source>
</evidence>
<reference evidence="1" key="2">
    <citation type="submission" date="2015-07" db="EMBL/GenBank/DDBJ databases">
        <authorList>
            <person name="Noorani M."/>
        </authorList>
    </citation>
    <scope>NUCLEOTIDE SEQUENCE</scope>
    <source>
        <strain evidence="1">Yugu1</strain>
    </source>
</reference>
<gene>
    <name evidence="1" type="ORF">SETIT_1G309000v2</name>
</gene>
<sequence length="89" mass="9607">MRSSILTIALSAYHGPPPSTAQQGALAPAQDALLKQRCLEDGHLKLEATSHPALFASSELLTLPALSKILWFFDQSGDSSEECLNTVIW</sequence>